<dbReference type="EMBL" id="MCFJ01000012">
    <property type="protein sequence ID" value="ORY60180.1"/>
    <property type="molecule type" value="Genomic_DNA"/>
</dbReference>
<organism evidence="3 4">
    <name type="scientific">Pseudomassariella vexata</name>
    <dbReference type="NCBI Taxonomy" id="1141098"/>
    <lineage>
        <taxon>Eukaryota</taxon>
        <taxon>Fungi</taxon>
        <taxon>Dikarya</taxon>
        <taxon>Ascomycota</taxon>
        <taxon>Pezizomycotina</taxon>
        <taxon>Sordariomycetes</taxon>
        <taxon>Xylariomycetidae</taxon>
        <taxon>Amphisphaeriales</taxon>
        <taxon>Pseudomassariaceae</taxon>
        <taxon>Pseudomassariella</taxon>
    </lineage>
</organism>
<feature type="compositionally biased region" description="Basic and acidic residues" evidence="1">
    <location>
        <begin position="327"/>
        <end position="337"/>
    </location>
</feature>
<reference evidence="3 4" key="1">
    <citation type="submission" date="2016-07" db="EMBL/GenBank/DDBJ databases">
        <title>Pervasive Adenine N6-methylation of Active Genes in Fungi.</title>
        <authorList>
            <consortium name="DOE Joint Genome Institute"/>
            <person name="Mondo S.J."/>
            <person name="Dannebaum R.O."/>
            <person name="Kuo R.C."/>
            <person name="Labutti K."/>
            <person name="Haridas S."/>
            <person name="Kuo A."/>
            <person name="Salamov A."/>
            <person name="Ahrendt S.R."/>
            <person name="Lipzen A."/>
            <person name="Sullivan W."/>
            <person name="Andreopoulos W.B."/>
            <person name="Clum A."/>
            <person name="Lindquist E."/>
            <person name="Daum C."/>
            <person name="Ramamoorthy G.K."/>
            <person name="Gryganskyi A."/>
            <person name="Culley D."/>
            <person name="Magnuson J.K."/>
            <person name="James T.Y."/>
            <person name="O'Malley M.A."/>
            <person name="Stajich J.E."/>
            <person name="Spatafora J.W."/>
            <person name="Visel A."/>
            <person name="Grigoriev I.V."/>
        </authorList>
    </citation>
    <scope>NUCLEOTIDE SEQUENCE [LARGE SCALE GENOMIC DNA]</scope>
    <source>
        <strain evidence="3 4">CBS 129021</strain>
    </source>
</reference>
<dbReference type="OrthoDB" id="5385189at2759"/>
<feature type="region of interest" description="Disordered" evidence="1">
    <location>
        <begin position="303"/>
        <end position="337"/>
    </location>
</feature>
<keyword evidence="2" id="KW-0472">Membrane</keyword>
<sequence>MSVLSFLRDERVVFASLGLATLSFIGTMRMILEYYRDEAEIKPVQPKTQYITQDTEDALEISTLQTLLGHYSFSIRDTALKIAAGRAVNDSSVIDYLLWGITREDYEERMKCLRTLVFAVEDKSAQDPLVVINTPKGYSALVRSLELSLDDFEHEKLDDPLYDEYYLRDIGERRCIMLVCQLIYKYGPDKLVQAKFVAKWLAKQKWGDTDEERRKNFTHYVERKKNRISDICTRLQASKAGRKALRQAKLLGRGSHRPRERSRNRIKVILEISMANEDENGEIQHESFQTELVPRVVEQSAEEQRRRRRHREAIVLNDGTHSLGRGDIIEREHDTNS</sequence>
<dbReference type="AlphaFoldDB" id="A0A1Y2DLN7"/>
<dbReference type="STRING" id="1141098.A0A1Y2DLN7"/>
<evidence type="ECO:0000256" key="1">
    <source>
        <dbReference type="SAM" id="MobiDB-lite"/>
    </source>
</evidence>
<dbReference type="GeneID" id="63772793"/>
<feature type="transmembrane region" description="Helical" evidence="2">
    <location>
        <begin position="12"/>
        <end position="32"/>
    </location>
</feature>
<evidence type="ECO:0008006" key="5">
    <source>
        <dbReference type="Google" id="ProtNLM"/>
    </source>
</evidence>
<evidence type="ECO:0000313" key="3">
    <source>
        <dbReference type="EMBL" id="ORY60180.1"/>
    </source>
</evidence>
<dbReference type="Proteomes" id="UP000193689">
    <property type="component" value="Unassembled WGS sequence"/>
</dbReference>
<evidence type="ECO:0000256" key="2">
    <source>
        <dbReference type="SAM" id="Phobius"/>
    </source>
</evidence>
<protein>
    <recommendedName>
        <fullName evidence="5">Cytoskeleton-associated protein</fullName>
    </recommendedName>
</protein>
<dbReference type="InParanoid" id="A0A1Y2DLN7"/>
<dbReference type="RefSeq" id="XP_040712614.1">
    <property type="nucleotide sequence ID" value="XM_040856581.1"/>
</dbReference>
<accession>A0A1Y2DLN7</accession>
<keyword evidence="4" id="KW-1185">Reference proteome</keyword>
<keyword evidence="2" id="KW-0812">Transmembrane</keyword>
<keyword evidence="2" id="KW-1133">Transmembrane helix</keyword>
<name>A0A1Y2DLN7_9PEZI</name>
<gene>
    <name evidence="3" type="ORF">BCR38DRAFT_350615</name>
</gene>
<proteinExistence type="predicted"/>
<evidence type="ECO:0000313" key="4">
    <source>
        <dbReference type="Proteomes" id="UP000193689"/>
    </source>
</evidence>
<comment type="caution">
    <text evidence="3">The sequence shown here is derived from an EMBL/GenBank/DDBJ whole genome shotgun (WGS) entry which is preliminary data.</text>
</comment>